<dbReference type="KEGG" id="vg:12977953"/>
<name>I2BFR5_9VIRU</name>
<dbReference type="Proteomes" id="UP000149504">
    <property type="component" value="Segment"/>
</dbReference>
<protein>
    <submittedName>
        <fullName evidence="1">Uncharacterized protein</fullName>
    </submittedName>
</protein>
<dbReference type="Proteomes" id="UP000149128">
    <property type="component" value="Segment"/>
</dbReference>
<sequence>MWVQISLYSLKIKTVLGLKMWVQISLYSLKIKTVLGLKMWVPTFTLDAIFTSLRRYK</sequence>
<evidence type="ECO:0000313" key="5">
    <source>
        <dbReference type="Proteomes" id="UP000149128"/>
    </source>
</evidence>
<dbReference type="GeneID" id="12977953"/>
<reference evidence="2" key="3">
    <citation type="journal article" date="2016" name="Infect. Genet. Evol.">
        <title>Whole genome sequencing and phylogenetic characterization of brown bullhead (Ameiurus nebulosus) origin ranavirus strains from independent disease outbreaks.</title>
        <authorList>
            <person name="Feher E."/>
            <person name="Doszpoly A."/>
            <person name="Horvath B."/>
            <person name="Marton S."/>
            <person name="Forro B."/>
            <person name="Farkas S.L."/>
            <person name="Banyai K."/>
            <person name="Juhasz T."/>
        </authorList>
    </citation>
    <scope>NUCLEOTIDE SEQUENCE</scope>
    <source>
        <strain evidence="2">13051/2012</strain>
        <strain evidence="3">14612/2012</strain>
    </source>
</reference>
<evidence type="ECO:0000313" key="4">
    <source>
        <dbReference type="Proteomes" id="UP000118593"/>
    </source>
</evidence>
<evidence type="ECO:0000313" key="3">
    <source>
        <dbReference type="EMBL" id="AMZ05050.1"/>
    </source>
</evidence>
<reference evidence="1 4" key="1">
    <citation type="journal article" date="2012" name="J. Virol.">
        <title>Complete genome sequence of European sheatfish virus.</title>
        <authorList>
            <person name="Lopez-Bueno A."/>
            <person name="Mavian C."/>
            <person name="Alcami A."/>
            <person name="Alejo A."/>
        </authorList>
    </citation>
    <scope>NUCLEOTIDE SEQUENCE [LARGE SCALE GENOMIC DNA]</scope>
    <source>
        <strain evidence="1">Valdeolmos</strain>
    </source>
</reference>
<evidence type="ECO:0000313" key="6">
    <source>
        <dbReference type="Proteomes" id="UP000149504"/>
    </source>
</evidence>
<organism evidence="1 4">
    <name type="scientific">European catfish virus</name>
    <dbReference type="NCBI Taxonomy" id="84739"/>
    <lineage>
        <taxon>Viruses</taxon>
        <taxon>Varidnaviria</taxon>
        <taxon>Bamfordvirae</taxon>
        <taxon>Nucleocytoviricota</taxon>
        <taxon>Megaviricetes</taxon>
        <taxon>Pimascovirales</taxon>
        <taxon>Pimascovirales incertae sedis</taxon>
        <taxon>Iridoviridae</taxon>
        <taxon>Alphairidovirinae</taxon>
        <taxon>Ranavirus</taxon>
        <taxon>Ranavirus perca1</taxon>
        <taxon>Epizootic haematopoietic necrosis virus</taxon>
    </lineage>
</organism>
<dbReference type="Proteomes" id="UP000118593">
    <property type="component" value="Segment"/>
</dbReference>
<dbReference type="EMBL" id="KT989885">
    <property type="protein sequence ID" value="AMZ05050.1"/>
    <property type="molecule type" value="Genomic_DNA"/>
</dbReference>
<dbReference type="EMBL" id="JQ724856">
    <property type="protein sequence ID" value="AFJ52368.1"/>
    <property type="molecule type" value="Genomic_DNA"/>
</dbReference>
<evidence type="ECO:0000313" key="1">
    <source>
        <dbReference type="EMBL" id="AFJ52368.1"/>
    </source>
</evidence>
<evidence type="ECO:0000313" key="2">
    <source>
        <dbReference type="EMBL" id="AMZ04914.1"/>
    </source>
</evidence>
<reference evidence="5 6" key="2">
    <citation type="submission" date="2015-11" db="EMBL/GenBank/DDBJ databases">
        <authorList>
            <person name="Horvath B."/>
        </authorList>
    </citation>
    <scope>NUCLEOTIDE SEQUENCE [LARGE SCALE GENOMIC DNA]</scope>
</reference>
<dbReference type="RefSeq" id="YP_006347676.1">
    <property type="nucleotide sequence ID" value="NC_017940.1"/>
</dbReference>
<gene>
    <name evidence="1" type="primary">84L</name>
</gene>
<accession>I2BFR5</accession>
<proteinExistence type="predicted"/>
<dbReference type="EMBL" id="KT989884">
    <property type="protein sequence ID" value="AMZ04914.1"/>
    <property type="molecule type" value="Genomic_DNA"/>
</dbReference>